<dbReference type="Proteomes" id="UP000788993">
    <property type="component" value="Unassembled WGS sequence"/>
</dbReference>
<proteinExistence type="predicted"/>
<evidence type="ECO:0000313" key="2">
    <source>
        <dbReference type="Proteomes" id="UP000788993"/>
    </source>
</evidence>
<dbReference type="EMBL" id="JAEUBD010001178">
    <property type="protein sequence ID" value="KAH3664778.1"/>
    <property type="molecule type" value="Genomic_DNA"/>
</dbReference>
<accession>A0A9P8P2S1</accession>
<comment type="caution">
    <text evidence="1">The sequence shown here is derived from an EMBL/GenBank/DDBJ whole genome shotgun (WGS) entry which is preliminary data.</text>
</comment>
<protein>
    <submittedName>
        <fullName evidence="1">Uncharacterized protein</fullName>
    </submittedName>
</protein>
<name>A0A9P8P2S1_9ASCO</name>
<reference evidence="1" key="1">
    <citation type="journal article" date="2021" name="Open Biol.">
        <title>Shared evolutionary footprints suggest mitochondrial oxidative damage underlies multiple complex I losses in fungi.</title>
        <authorList>
            <person name="Schikora-Tamarit M.A."/>
            <person name="Marcet-Houben M."/>
            <person name="Nosek J."/>
            <person name="Gabaldon T."/>
        </authorList>
    </citation>
    <scope>NUCLEOTIDE SEQUENCE</scope>
    <source>
        <strain evidence="1">NCAIM Y.01608</strain>
    </source>
</reference>
<organism evidence="1 2">
    <name type="scientific">Ogataea polymorpha</name>
    <dbReference type="NCBI Taxonomy" id="460523"/>
    <lineage>
        <taxon>Eukaryota</taxon>
        <taxon>Fungi</taxon>
        <taxon>Dikarya</taxon>
        <taxon>Ascomycota</taxon>
        <taxon>Saccharomycotina</taxon>
        <taxon>Pichiomycetes</taxon>
        <taxon>Pichiales</taxon>
        <taxon>Pichiaceae</taxon>
        <taxon>Ogataea</taxon>
    </lineage>
</organism>
<evidence type="ECO:0000313" key="1">
    <source>
        <dbReference type="EMBL" id="KAH3664778.1"/>
    </source>
</evidence>
<gene>
    <name evidence="1" type="ORF">OGATHE_003593</name>
</gene>
<sequence>MSFKYLEQSLCGLSFGSSIEIESCVSFKRIRVIISSELDPYWKETFVREISITLSDSSWLIICRSDNKLKNLLSTRSESLMMEMSVVAKGLKKLAVDS</sequence>
<dbReference type="AlphaFoldDB" id="A0A9P8P2S1"/>
<keyword evidence="2" id="KW-1185">Reference proteome</keyword>
<reference evidence="1" key="2">
    <citation type="submission" date="2021-01" db="EMBL/GenBank/DDBJ databases">
        <authorList>
            <person name="Schikora-Tamarit M.A."/>
        </authorList>
    </citation>
    <scope>NUCLEOTIDE SEQUENCE</scope>
    <source>
        <strain evidence="1">NCAIM Y.01608</strain>
    </source>
</reference>